<evidence type="ECO:0000259" key="9">
    <source>
        <dbReference type="Pfam" id="PF02838"/>
    </source>
</evidence>
<dbReference type="CAZy" id="GH20">
    <property type="family name" value="Glycoside Hydrolase Family 20"/>
</dbReference>
<feature type="active site" description="Proton donor" evidence="6">
    <location>
        <position position="319"/>
    </location>
</feature>
<dbReference type="PANTHER" id="PTHR22600">
    <property type="entry name" value="BETA-HEXOSAMINIDASE"/>
    <property type="match status" value="1"/>
</dbReference>
<evidence type="ECO:0000256" key="7">
    <source>
        <dbReference type="SAM" id="SignalP"/>
    </source>
</evidence>
<gene>
    <name evidence="10" type="ORF">AL1_25080</name>
</gene>
<comment type="catalytic activity">
    <reaction evidence="1">
        <text>Hydrolysis of terminal non-reducing N-acetyl-D-hexosamine residues in N-acetyl-beta-D-hexosaminides.</text>
        <dbReference type="EC" id="3.2.1.52"/>
    </reaction>
</comment>
<accession>D4IP61</accession>
<dbReference type="InterPro" id="IPR015882">
    <property type="entry name" value="HEX_bac_N"/>
</dbReference>
<dbReference type="EMBL" id="FP929032">
    <property type="protein sequence ID" value="CBK64723.1"/>
    <property type="molecule type" value="Genomic_DNA"/>
</dbReference>
<dbReference type="Gene3D" id="3.20.20.80">
    <property type="entry name" value="Glycosidases"/>
    <property type="match status" value="1"/>
</dbReference>
<proteinExistence type="inferred from homology"/>
<dbReference type="Pfam" id="PF02838">
    <property type="entry name" value="Glyco_hydro_20b"/>
    <property type="match status" value="1"/>
</dbReference>
<dbReference type="AlphaFoldDB" id="D4IP61"/>
<dbReference type="Pfam" id="PF00728">
    <property type="entry name" value="Glyco_hydro_20"/>
    <property type="match status" value="1"/>
</dbReference>
<evidence type="ECO:0000256" key="2">
    <source>
        <dbReference type="ARBA" id="ARBA00006285"/>
    </source>
</evidence>
<dbReference type="PANTHER" id="PTHR22600:SF57">
    <property type="entry name" value="BETA-N-ACETYLHEXOSAMINIDASE"/>
    <property type="match status" value="1"/>
</dbReference>
<dbReference type="SUPFAM" id="SSF51445">
    <property type="entry name" value="(Trans)glycosidases"/>
    <property type="match status" value="1"/>
</dbReference>
<comment type="similarity">
    <text evidence="2">Belongs to the glycosyl hydrolase 20 family.</text>
</comment>
<evidence type="ECO:0000313" key="10">
    <source>
        <dbReference type="EMBL" id="CBK64723.1"/>
    </source>
</evidence>
<dbReference type="InterPro" id="IPR015883">
    <property type="entry name" value="Glyco_hydro_20_cat"/>
</dbReference>
<keyword evidence="5" id="KW-0326">Glycosidase</keyword>
<feature type="domain" description="Glycoside hydrolase family 20 catalytic" evidence="8">
    <location>
        <begin position="139"/>
        <end position="488"/>
    </location>
</feature>
<evidence type="ECO:0000259" key="8">
    <source>
        <dbReference type="Pfam" id="PF00728"/>
    </source>
</evidence>
<feature type="chain" id="PRO_5003058391" description="beta-N-acetylhexosaminidase" evidence="7">
    <location>
        <begin position="22"/>
        <end position="553"/>
    </location>
</feature>
<evidence type="ECO:0000256" key="1">
    <source>
        <dbReference type="ARBA" id="ARBA00001231"/>
    </source>
</evidence>
<dbReference type="HOGENOM" id="CLU_007082_5_1_10"/>
<dbReference type="GO" id="GO:0005975">
    <property type="term" value="P:carbohydrate metabolic process"/>
    <property type="evidence" value="ECO:0007669"/>
    <property type="project" value="InterPro"/>
</dbReference>
<keyword evidence="11" id="KW-1185">Reference proteome</keyword>
<evidence type="ECO:0000256" key="5">
    <source>
        <dbReference type="ARBA" id="ARBA00023295"/>
    </source>
</evidence>
<dbReference type="GO" id="GO:0004563">
    <property type="term" value="F:beta-N-acetylhexosaminidase activity"/>
    <property type="evidence" value="ECO:0007669"/>
    <property type="project" value="UniProtKB-EC"/>
</dbReference>
<dbReference type="PATRIC" id="fig|717959.3.peg.1011"/>
<feature type="signal peptide" evidence="7">
    <location>
        <begin position="1"/>
        <end position="21"/>
    </location>
</feature>
<organism evidence="10 11">
    <name type="scientific">Alistipes shahii WAL 8301</name>
    <dbReference type="NCBI Taxonomy" id="717959"/>
    <lineage>
        <taxon>Bacteria</taxon>
        <taxon>Pseudomonadati</taxon>
        <taxon>Bacteroidota</taxon>
        <taxon>Bacteroidia</taxon>
        <taxon>Bacteroidales</taxon>
        <taxon>Rikenellaceae</taxon>
        <taxon>Alistipes</taxon>
    </lineage>
</organism>
<dbReference type="SUPFAM" id="SSF55545">
    <property type="entry name" value="beta-N-acetylhexosaminidase-like domain"/>
    <property type="match status" value="1"/>
</dbReference>
<dbReference type="STRING" id="717959.AL1_25080"/>
<dbReference type="CDD" id="cd06563">
    <property type="entry name" value="GH20_chitobiase-like"/>
    <property type="match status" value="1"/>
</dbReference>
<dbReference type="InterPro" id="IPR029018">
    <property type="entry name" value="Hex-like_dom2"/>
</dbReference>
<dbReference type="Gene3D" id="3.30.379.10">
    <property type="entry name" value="Chitobiase/beta-hexosaminidase domain 2-like"/>
    <property type="match status" value="1"/>
</dbReference>
<keyword evidence="4" id="KW-0378">Hydrolase</keyword>
<dbReference type="EC" id="3.2.1.52" evidence="3"/>
<dbReference type="Proteomes" id="UP000008794">
    <property type="component" value="Chromosome"/>
</dbReference>
<dbReference type="RefSeq" id="WP_015547534.1">
    <property type="nucleotide sequence ID" value="NC_021030.1"/>
</dbReference>
<dbReference type="PRINTS" id="PR00738">
    <property type="entry name" value="GLHYDRLASE20"/>
</dbReference>
<sequence length="553" mass="63014">MRKSILLIFATLLAAAGSARSIDIIPRPAEITEARGEFRITAQTAIAAEGELRRPAEIFATDIEPVIGREIPMAAKGEIRLRTSPSLAAEEYTLAVTPRTVEILGGSPQAVFYALQTLRQLVATDGTVPAVVVRDKPCFAHRGGMLDSGRHFWTVDEVKRFIDILAMHKLNVFHWHLSEDQGWRIEIKHYPLLTEIGSVRRETVIGRYDKTDESRNRYDGKPYGGFYTQDDVRAIVAYAAERYIEVIPEIDMPGHMLGALASYPQLGCRGKGYEVWTHWGISKDVLCAGKEETFEFVENVLAEVLDLFPSKFIHVGGDECPKERWKECPACQRRIREEGLANENELQSYFMHRVEKWLHEHGRELIGWDEIMQGGISKSAVIMAWTDQFRGTDAARKGNRVIMTPKWNCYLDYSQTSDPEKYEPIGPTRYLSMRQVYRLDPYDRLKPAEYRNILGIQGNVWTEYIADFGHVQRMTLPRMAAIAEIAWAYDRKDYDDFEKRAKRLLPELYGNAKLKLLGILLRGHRVNKAAEKRVASPPCGLLFRNGFSGNPDF</sequence>
<dbReference type="GO" id="GO:0016020">
    <property type="term" value="C:membrane"/>
    <property type="evidence" value="ECO:0007669"/>
    <property type="project" value="TreeGrafter"/>
</dbReference>
<evidence type="ECO:0000313" key="11">
    <source>
        <dbReference type="Proteomes" id="UP000008794"/>
    </source>
</evidence>
<dbReference type="InterPro" id="IPR017853">
    <property type="entry name" value="GH"/>
</dbReference>
<name>D4IP61_9BACT</name>
<evidence type="ECO:0000256" key="6">
    <source>
        <dbReference type="PIRSR" id="PIRSR625705-1"/>
    </source>
</evidence>
<keyword evidence="7" id="KW-0732">Signal</keyword>
<dbReference type="KEGG" id="ash:AL1_25080"/>
<reference evidence="10 11" key="2">
    <citation type="submission" date="2010-03" db="EMBL/GenBank/DDBJ databases">
        <authorList>
            <person name="Pajon A."/>
        </authorList>
    </citation>
    <scope>NUCLEOTIDE SEQUENCE [LARGE SCALE GENOMIC DNA]</scope>
    <source>
        <strain evidence="10 11">WAL 8301</strain>
    </source>
</reference>
<evidence type="ECO:0000256" key="4">
    <source>
        <dbReference type="ARBA" id="ARBA00022801"/>
    </source>
</evidence>
<feature type="domain" description="Beta-hexosaminidase bacterial type N-terminal" evidence="9">
    <location>
        <begin position="22"/>
        <end position="135"/>
    </location>
</feature>
<dbReference type="BioCyc" id="ASHA717959:AL1_RS11815-MONOMER"/>
<evidence type="ECO:0000256" key="3">
    <source>
        <dbReference type="ARBA" id="ARBA00012663"/>
    </source>
</evidence>
<dbReference type="GO" id="GO:0030203">
    <property type="term" value="P:glycosaminoglycan metabolic process"/>
    <property type="evidence" value="ECO:0007669"/>
    <property type="project" value="TreeGrafter"/>
</dbReference>
<dbReference type="OrthoDB" id="1090159at2"/>
<dbReference type="InterPro" id="IPR025705">
    <property type="entry name" value="Beta_hexosaminidase_sua/sub"/>
</dbReference>
<reference evidence="10 11" key="1">
    <citation type="submission" date="2010-03" db="EMBL/GenBank/DDBJ databases">
        <title>The genome sequence of Alistipes shahii WAL 8301.</title>
        <authorList>
            <consortium name="metaHIT consortium -- http://www.metahit.eu/"/>
            <person name="Pajon A."/>
            <person name="Turner K."/>
            <person name="Parkhill J."/>
        </authorList>
    </citation>
    <scope>NUCLEOTIDE SEQUENCE [LARGE SCALE GENOMIC DNA]</scope>
    <source>
        <strain evidence="10 11">WAL 8301</strain>
    </source>
</reference>
<protein>
    <recommendedName>
        <fullName evidence="3">beta-N-acetylhexosaminidase</fullName>
        <ecNumber evidence="3">3.2.1.52</ecNumber>
    </recommendedName>
</protein>